<accession>A0ABR7IVM3</accession>
<name>A0ABR7IVM3_9FLAO</name>
<dbReference type="Proteomes" id="UP000605990">
    <property type="component" value="Unassembled WGS sequence"/>
</dbReference>
<evidence type="ECO:0000313" key="3">
    <source>
        <dbReference type="Proteomes" id="UP000605990"/>
    </source>
</evidence>
<proteinExistence type="predicted"/>
<keyword evidence="3" id="KW-1185">Reference proteome</keyword>
<feature type="transmembrane region" description="Helical" evidence="1">
    <location>
        <begin position="86"/>
        <end position="105"/>
    </location>
</feature>
<protein>
    <submittedName>
        <fullName evidence="2">DUF3667 domain-containing protein</fullName>
    </submittedName>
</protein>
<dbReference type="EMBL" id="JACRUN010000001">
    <property type="protein sequence ID" value="MBC5833833.1"/>
    <property type="molecule type" value="Genomic_DNA"/>
</dbReference>
<evidence type="ECO:0000256" key="1">
    <source>
        <dbReference type="SAM" id="Phobius"/>
    </source>
</evidence>
<keyword evidence="1" id="KW-1133">Transmembrane helix</keyword>
<comment type="caution">
    <text evidence="2">The sequence shown here is derived from an EMBL/GenBank/DDBJ whole genome shotgun (WGS) entry which is preliminary data.</text>
</comment>
<gene>
    <name evidence="2" type="ORF">H8R27_02935</name>
</gene>
<evidence type="ECO:0000313" key="2">
    <source>
        <dbReference type="EMBL" id="MBC5833833.1"/>
    </source>
</evidence>
<dbReference type="InterPro" id="IPR022134">
    <property type="entry name" value="DUF3667"/>
</dbReference>
<keyword evidence="1" id="KW-0812">Transmembrane</keyword>
<feature type="transmembrane region" description="Helical" evidence="1">
    <location>
        <begin position="177"/>
        <end position="193"/>
    </location>
</feature>
<dbReference type="Pfam" id="PF12412">
    <property type="entry name" value="DUF3667"/>
    <property type="match status" value="1"/>
</dbReference>
<feature type="transmembrane region" description="Helical" evidence="1">
    <location>
        <begin position="237"/>
        <end position="259"/>
    </location>
</feature>
<feature type="transmembrane region" description="Helical" evidence="1">
    <location>
        <begin position="271"/>
        <end position="294"/>
    </location>
</feature>
<organism evidence="2 3">
    <name type="scientific">Flavobacterium bernardetii</name>
    <dbReference type="NCBI Taxonomy" id="2813823"/>
    <lineage>
        <taxon>Bacteria</taxon>
        <taxon>Pseudomonadati</taxon>
        <taxon>Bacteroidota</taxon>
        <taxon>Flavobacteriia</taxon>
        <taxon>Flavobacteriales</taxon>
        <taxon>Flavobacteriaceae</taxon>
        <taxon>Flavobacterium</taxon>
    </lineage>
</organism>
<reference evidence="2 3" key="1">
    <citation type="submission" date="2020-08" db="EMBL/GenBank/DDBJ databases">
        <title>Description of novel Flavobacterium F-408 isolate.</title>
        <authorList>
            <person name="Saticioglu I.B."/>
            <person name="Duman M."/>
            <person name="Altun S."/>
        </authorList>
    </citation>
    <scope>NUCLEOTIDE SEQUENCE [LARGE SCALE GENOMIC DNA]</scope>
    <source>
        <strain evidence="2 3">F-408</strain>
    </source>
</reference>
<dbReference type="RefSeq" id="WP_166125063.1">
    <property type="nucleotide sequence ID" value="NZ_JAANOQ010000001.1"/>
</dbReference>
<feature type="transmembrane region" description="Helical" evidence="1">
    <location>
        <begin position="205"/>
        <end position="231"/>
    </location>
</feature>
<sequence>MSHGKLREDTTCQNCGDEVKLRFCPTCGQENTETKKSFHYLFTHFLEDLVHYESSFWKALKYLLYAPEKLSLVYLSGKRKAFMAPVRLFIFINIISFIIFSSFTFKELEHELNPELGQTEVQVDNELEEKELNKNTVHVKLNESYLSRKMNKLEDNYTEEQIFQKVLQKVFQNLPKFLFLVMPFFALSLWITHNKKKWWYFDHGIFTFHYFSSFLLLLCITTIINQILGFFNYETNGVFIGLIYLYLNFLFIKAFVCFYQESKLKNIVKLVVVYFLNSLIFLFVLVVFSIYILYIL</sequence>
<keyword evidence="1" id="KW-0472">Membrane</keyword>